<keyword evidence="2" id="KW-1185">Reference proteome</keyword>
<dbReference type="OrthoDB" id="442460at2759"/>
<accession>A0A8S0RRW6</accession>
<comment type="caution">
    <text evidence="1">The sequence shown here is derived from an EMBL/GenBank/DDBJ whole genome shotgun (WGS) entry which is preliminary data.</text>
</comment>
<proteinExistence type="predicted"/>
<dbReference type="Proteomes" id="UP000594638">
    <property type="component" value="Unassembled WGS sequence"/>
</dbReference>
<organism evidence="1 2">
    <name type="scientific">Olea europaea subsp. europaea</name>
    <dbReference type="NCBI Taxonomy" id="158383"/>
    <lineage>
        <taxon>Eukaryota</taxon>
        <taxon>Viridiplantae</taxon>
        <taxon>Streptophyta</taxon>
        <taxon>Embryophyta</taxon>
        <taxon>Tracheophyta</taxon>
        <taxon>Spermatophyta</taxon>
        <taxon>Magnoliopsida</taxon>
        <taxon>eudicotyledons</taxon>
        <taxon>Gunneridae</taxon>
        <taxon>Pentapetalae</taxon>
        <taxon>asterids</taxon>
        <taxon>lamiids</taxon>
        <taxon>Lamiales</taxon>
        <taxon>Oleaceae</taxon>
        <taxon>Oleeae</taxon>
        <taxon>Olea</taxon>
    </lineage>
</organism>
<sequence>MMSPLTSSSRNTQSASYSRLVLKEFLESRSASESFVNAKHLAPEQGDFFGKFKRPISPIEEEVETSMHFACTTSTSTAFQHLDGIRPETSVFPYPSTDFELESSVHQDAFKDTNTSPVTSIYDSDDSSEVKVVKKCQVVEISFDDELDNPRYTSAENIDCLTGCLASVPGQMQYAGESHTPGQASDHYFEAYPITTFQKSLTEFYHQENELLSYRGIHHKCLNDCPKPDAGKMLEVPDSECPTRMLEPADNADLFDTIKEITCSRMELNLYQN</sequence>
<dbReference type="Gramene" id="OE9A113331T1">
    <property type="protein sequence ID" value="OE9A113331C1"/>
    <property type="gene ID" value="OE9A113331"/>
</dbReference>
<reference evidence="1 2" key="1">
    <citation type="submission" date="2019-12" db="EMBL/GenBank/DDBJ databases">
        <authorList>
            <person name="Alioto T."/>
            <person name="Alioto T."/>
            <person name="Gomez Garrido J."/>
        </authorList>
    </citation>
    <scope>NUCLEOTIDE SEQUENCE [LARGE SCALE GENOMIC DNA]</scope>
</reference>
<name>A0A8S0RRW6_OLEEU</name>
<evidence type="ECO:0000313" key="1">
    <source>
        <dbReference type="EMBL" id="CAA2982066.1"/>
    </source>
</evidence>
<gene>
    <name evidence="1" type="ORF">OLEA9_A113331</name>
</gene>
<protein>
    <submittedName>
        <fullName evidence="1">Uncharacterized protein</fullName>
    </submittedName>
</protein>
<dbReference type="EMBL" id="CACTIH010003686">
    <property type="protein sequence ID" value="CAA2982066.1"/>
    <property type="molecule type" value="Genomic_DNA"/>
</dbReference>
<dbReference type="AlphaFoldDB" id="A0A8S0RRW6"/>
<evidence type="ECO:0000313" key="2">
    <source>
        <dbReference type="Proteomes" id="UP000594638"/>
    </source>
</evidence>